<dbReference type="Gene3D" id="3.40.50.300">
    <property type="entry name" value="P-loop containing nucleotide triphosphate hydrolases"/>
    <property type="match status" value="2"/>
</dbReference>
<dbReference type="SMART" id="SM00278">
    <property type="entry name" value="HhH1"/>
    <property type="match status" value="2"/>
</dbReference>
<dbReference type="InterPro" id="IPR027785">
    <property type="entry name" value="UvrD-like_helicase_C"/>
</dbReference>
<dbReference type="InterPro" id="IPR003583">
    <property type="entry name" value="Hlx-hairpin-Hlx_DNA-bd_motif"/>
</dbReference>
<dbReference type="GO" id="GO:0017116">
    <property type="term" value="F:single-stranded DNA helicase activity"/>
    <property type="evidence" value="ECO:0007669"/>
    <property type="project" value="TreeGrafter"/>
</dbReference>
<proteinExistence type="inferred from homology"/>
<keyword evidence="2" id="KW-0067">ATP-binding</keyword>
<organism evidence="5">
    <name type="scientific">hydrothermal vent metagenome</name>
    <dbReference type="NCBI Taxonomy" id="652676"/>
    <lineage>
        <taxon>unclassified sequences</taxon>
        <taxon>metagenomes</taxon>
        <taxon>ecological metagenomes</taxon>
    </lineage>
</organism>
<keyword evidence="5" id="KW-0378">Hydrolase</keyword>
<keyword evidence="1" id="KW-0547">Nucleotide-binding</keyword>
<dbReference type="Gene3D" id="2.30.30.940">
    <property type="match status" value="1"/>
</dbReference>
<gene>
    <name evidence="5" type="ORF">MNBD_GAMMA16-996</name>
</gene>
<evidence type="ECO:0000313" key="5">
    <source>
        <dbReference type="EMBL" id="VAW88851.1"/>
    </source>
</evidence>
<dbReference type="NCBIfam" id="TIGR01448">
    <property type="entry name" value="recD_rel"/>
    <property type="match status" value="1"/>
</dbReference>
<dbReference type="GO" id="GO:0006310">
    <property type="term" value="P:DNA recombination"/>
    <property type="evidence" value="ECO:0007669"/>
    <property type="project" value="InterPro"/>
</dbReference>
<dbReference type="Pfam" id="PF18335">
    <property type="entry name" value="SH3_13"/>
    <property type="match status" value="1"/>
</dbReference>
<dbReference type="HAMAP" id="MF_01488">
    <property type="entry name" value="RecD2"/>
    <property type="match status" value="1"/>
</dbReference>
<dbReference type="InterPro" id="IPR050534">
    <property type="entry name" value="Coronavir_polyprotein_1ab"/>
</dbReference>
<evidence type="ECO:0000259" key="4">
    <source>
        <dbReference type="SMART" id="SM00382"/>
    </source>
</evidence>
<reference evidence="5" key="1">
    <citation type="submission" date="2018-06" db="EMBL/GenBank/DDBJ databases">
        <authorList>
            <person name="Zhirakovskaya E."/>
        </authorList>
    </citation>
    <scope>NUCLEOTIDE SEQUENCE</scope>
</reference>
<dbReference type="GO" id="GO:0006281">
    <property type="term" value="P:DNA repair"/>
    <property type="evidence" value="ECO:0007669"/>
    <property type="project" value="InterPro"/>
</dbReference>
<dbReference type="Pfam" id="PF14520">
    <property type="entry name" value="HHH_5"/>
    <property type="match status" value="1"/>
</dbReference>
<feature type="domain" description="Helix-hairpin-helix DNA-binding motif class 1" evidence="3">
    <location>
        <begin position="130"/>
        <end position="149"/>
    </location>
</feature>
<feature type="domain" description="AAA+ ATPase" evidence="4">
    <location>
        <begin position="346"/>
        <end position="468"/>
    </location>
</feature>
<keyword evidence="5" id="KW-0347">Helicase</keyword>
<dbReference type="Pfam" id="PF13538">
    <property type="entry name" value="UvrD_C_2"/>
    <property type="match status" value="1"/>
</dbReference>
<dbReference type="SUPFAM" id="SSF47781">
    <property type="entry name" value="RuvA domain 2-like"/>
    <property type="match status" value="1"/>
</dbReference>
<dbReference type="CDD" id="cd17933">
    <property type="entry name" value="DEXSc_RecD-like"/>
    <property type="match status" value="1"/>
</dbReference>
<dbReference type="Pfam" id="PF23139">
    <property type="entry name" value="OB_YrrC"/>
    <property type="match status" value="1"/>
</dbReference>
<evidence type="ECO:0000259" key="3">
    <source>
        <dbReference type="SMART" id="SM00278"/>
    </source>
</evidence>
<dbReference type="Gene3D" id="1.10.150.20">
    <property type="entry name" value="5' to 3' exonuclease, C-terminal subdomain"/>
    <property type="match status" value="1"/>
</dbReference>
<dbReference type="InterPro" id="IPR006345">
    <property type="entry name" value="RecD2"/>
</dbReference>
<dbReference type="GO" id="GO:0003677">
    <property type="term" value="F:DNA binding"/>
    <property type="evidence" value="ECO:0007669"/>
    <property type="project" value="InterPro"/>
</dbReference>
<dbReference type="GO" id="GO:0005524">
    <property type="term" value="F:ATP binding"/>
    <property type="evidence" value="ECO:0007669"/>
    <property type="project" value="UniProtKB-KW"/>
</dbReference>
<dbReference type="InterPro" id="IPR003593">
    <property type="entry name" value="AAA+_ATPase"/>
</dbReference>
<sequence>MNEGFDFSDDASVEQLTGVIERIAFHNDENGFSVLKVKLPTEEEAVTVVGAVALAKCGDHVEATGVWINNKVYGLQLKAEQIRIVPPATLEGVERYLCSGMIPGIGEHFAELLIRAFGADVFDVIENHPKRLAEVQGIGPKRATKIIESWDEQRAARDVMVFLQSHGIGPARAVRIYKTYGDQAVERIMENPYRLASDIHGVGFKLADQLALSLGLPEESVLRARAGVIHQLKQLALRGHCAAFQAPLVDDLVKLLNVSESKIIEAIELEVRAGLLVKETLPEGALFFLSTYHAAETGIADKFLKLTQGQPSWFGLELESELTKVEKETGLALSSSQAEAVKTVLTAKVSVITGGPGVGKTTVVNSIIKLVRAHGTRVCLCAPTGRAAKRLSETTGLEAKTVHRLLEFDPHSQGFKLGQHQPLETDLVVVDEASMVDLELMYALVSAIPQEAALLLIGDQDQLPSVGPGAILADIIQSNCIPTVCLTEIFRQAKTSNIIVNAHRINHGEMLLEPKAGVPLDDFYFIACKTPEQIHDKLLTVVTSRIPERFGFHPIQDIQVLTPMNKGGLGTRSLNVELQKRLNQNKGPVISRQGINYALGDKVIQTVNNYDKAVFNGDIGFIEHINAADRILSVNFDGQGVEYTSTELTELSLAYATTIHKSQGSEYPAVVVLLSTQHYTLLERNLLYTAVTRGKELVVVIAQPRALELAIGNVRVSSRVTRLAERLTSR</sequence>
<dbReference type="CDD" id="cd18809">
    <property type="entry name" value="SF1_C_RecD"/>
    <property type="match status" value="1"/>
</dbReference>
<dbReference type="SUPFAM" id="SSF52540">
    <property type="entry name" value="P-loop containing nucleoside triphosphate hydrolases"/>
    <property type="match status" value="2"/>
</dbReference>
<feature type="domain" description="Helix-hairpin-helix DNA-binding motif class 1" evidence="3">
    <location>
        <begin position="194"/>
        <end position="213"/>
    </location>
</feature>
<dbReference type="InterPro" id="IPR041451">
    <property type="entry name" value="RecD2_SH13"/>
</dbReference>
<evidence type="ECO:0000256" key="1">
    <source>
        <dbReference type="ARBA" id="ARBA00022741"/>
    </source>
</evidence>
<dbReference type="InterPro" id="IPR055446">
    <property type="entry name" value="RecD2_N_OB"/>
</dbReference>
<dbReference type="Pfam" id="PF14490">
    <property type="entry name" value="HHH_RecD2"/>
    <property type="match status" value="1"/>
</dbReference>
<protein>
    <submittedName>
        <fullName evidence="5">RecD-like DNA helicase YrrC</fullName>
    </submittedName>
</protein>
<dbReference type="InterPro" id="IPR010994">
    <property type="entry name" value="RuvA_2-like"/>
</dbReference>
<dbReference type="SMART" id="SM00382">
    <property type="entry name" value="AAA"/>
    <property type="match status" value="1"/>
</dbReference>
<dbReference type="InterPro" id="IPR027417">
    <property type="entry name" value="P-loop_NTPase"/>
</dbReference>
<name>A0A3B0ZBD2_9ZZZZ</name>
<dbReference type="Pfam" id="PF13245">
    <property type="entry name" value="AAA_19"/>
    <property type="match status" value="1"/>
</dbReference>
<dbReference type="EMBL" id="UOFO01000152">
    <property type="protein sequence ID" value="VAW88851.1"/>
    <property type="molecule type" value="Genomic_DNA"/>
</dbReference>
<dbReference type="PANTHER" id="PTHR43788:SF6">
    <property type="entry name" value="DNA HELICASE B"/>
    <property type="match status" value="1"/>
</dbReference>
<dbReference type="GO" id="GO:0043139">
    <property type="term" value="F:5'-3' DNA helicase activity"/>
    <property type="evidence" value="ECO:0007669"/>
    <property type="project" value="InterPro"/>
</dbReference>
<dbReference type="Gene3D" id="1.10.10.2220">
    <property type="match status" value="1"/>
</dbReference>
<dbReference type="AlphaFoldDB" id="A0A3B0ZBD2"/>
<dbReference type="PANTHER" id="PTHR43788">
    <property type="entry name" value="DNA2/NAM7 HELICASE FAMILY MEMBER"/>
    <property type="match status" value="1"/>
</dbReference>
<evidence type="ECO:0000256" key="2">
    <source>
        <dbReference type="ARBA" id="ARBA00022840"/>
    </source>
</evidence>
<accession>A0A3B0ZBD2</accession>
<dbReference type="InterPro" id="IPR029493">
    <property type="entry name" value="RecD2-like_HHH"/>
</dbReference>
<dbReference type="GO" id="GO:0009338">
    <property type="term" value="C:exodeoxyribonuclease V complex"/>
    <property type="evidence" value="ECO:0007669"/>
    <property type="project" value="TreeGrafter"/>
</dbReference>